<proteinExistence type="predicted"/>
<comment type="caution">
    <text evidence="2">The sequence shown here is derived from an EMBL/GenBank/DDBJ whole genome shotgun (WGS) entry which is preliminary data.</text>
</comment>
<keyword evidence="3" id="KW-1185">Reference proteome</keyword>
<organism evidence="2 3">
    <name type="scientific">Aliikangiella coralliicola</name>
    <dbReference type="NCBI Taxonomy" id="2592383"/>
    <lineage>
        <taxon>Bacteria</taxon>
        <taxon>Pseudomonadati</taxon>
        <taxon>Pseudomonadota</taxon>
        <taxon>Gammaproteobacteria</taxon>
        <taxon>Oceanospirillales</taxon>
        <taxon>Pleioneaceae</taxon>
        <taxon>Aliikangiella</taxon>
    </lineage>
</organism>
<feature type="signal peptide" evidence="1">
    <location>
        <begin position="1"/>
        <end position="25"/>
    </location>
</feature>
<keyword evidence="1" id="KW-0732">Signal</keyword>
<dbReference type="AlphaFoldDB" id="A0A545UJC1"/>
<evidence type="ECO:0000256" key="1">
    <source>
        <dbReference type="SAM" id="SignalP"/>
    </source>
</evidence>
<sequence>MKTKKLLKLAIVGMGCFLGSLSATPVVNGVAVTSNNLGLQNWHCYSQRQACLAQASSDEDKVECIEQYYVCMGHEIP</sequence>
<protein>
    <recommendedName>
        <fullName evidence="4">DUF3551 domain-containing protein</fullName>
    </recommendedName>
</protein>
<dbReference type="RefSeq" id="WP_142891630.1">
    <property type="nucleotide sequence ID" value="NZ_ML660160.1"/>
</dbReference>
<evidence type="ECO:0000313" key="2">
    <source>
        <dbReference type="EMBL" id="TQV89566.1"/>
    </source>
</evidence>
<gene>
    <name evidence="2" type="ORF">FLL46_01390</name>
</gene>
<accession>A0A545UJC1</accession>
<evidence type="ECO:0000313" key="3">
    <source>
        <dbReference type="Proteomes" id="UP000315439"/>
    </source>
</evidence>
<name>A0A545UJC1_9GAMM</name>
<evidence type="ECO:0008006" key="4">
    <source>
        <dbReference type="Google" id="ProtNLM"/>
    </source>
</evidence>
<reference evidence="2 3" key="1">
    <citation type="submission" date="2019-07" db="EMBL/GenBank/DDBJ databases">
        <title>Draft genome for Aliikangiella sp. M105.</title>
        <authorList>
            <person name="Wang G."/>
        </authorList>
    </citation>
    <scope>NUCLEOTIDE SEQUENCE [LARGE SCALE GENOMIC DNA]</scope>
    <source>
        <strain evidence="2 3">M105</strain>
    </source>
</reference>
<dbReference type="EMBL" id="VIKS01000001">
    <property type="protein sequence ID" value="TQV89566.1"/>
    <property type="molecule type" value="Genomic_DNA"/>
</dbReference>
<dbReference type="Proteomes" id="UP000315439">
    <property type="component" value="Unassembled WGS sequence"/>
</dbReference>
<feature type="chain" id="PRO_5022227892" description="DUF3551 domain-containing protein" evidence="1">
    <location>
        <begin position="26"/>
        <end position="77"/>
    </location>
</feature>